<keyword evidence="1" id="KW-1133">Transmembrane helix</keyword>
<dbReference type="Pfam" id="PF13314">
    <property type="entry name" value="DUF4083"/>
    <property type="match status" value="1"/>
</dbReference>
<dbReference type="InterPro" id="IPR025143">
    <property type="entry name" value="DUF4083"/>
</dbReference>
<keyword evidence="1" id="KW-0472">Membrane</keyword>
<evidence type="ECO:0000313" key="3">
    <source>
        <dbReference type="Proteomes" id="UP001056500"/>
    </source>
</evidence>
<dbReference type="EMBL" id="CP098755">
    <property type="protein sequence ID" value="USG65230.1"/>
    <property type="molecule type" value="Genomic_DNA"/>
</dbReference>
<evidence type="ECO:0000313" key="2">
    <source>
        <dbReference type="EMBL" id="USG65230.1"/>
    </source>
</evidence>
<proteinExistence type="predicted"/>
<organism evidence="2 3">
    <name type="scientific">Brevibacillus ruminantium</name>
    <dbReference type="NCBI Taxonomy" id="2950604"/>
    <lineage>
        <taxon>Bacteria</taxon>
        <taxon>Bacillati</taxon>
        <taxon>Bacillota</taxon>
        <taxon>Bacilli</taxon>
        <taxon>Bacillales</taxon>
        <taxon>Paenibacillaceae</taxon>
        <taxon>Brevibacillus</taxon>
    </lineage>
</organism>
<evidence type="ECO:0000256" key="1">
    <source>
        <dbReference type="SAM" id="Phobius"/>
    </source>
</evidence>
<keyword evidence="3" id="KW-1185">Reference proteome</keyword>
<dbReference type="RefSeq" id="WP_251872323.1">
    <property type="nucleotide sequence ID" value="NZ_CP098755.1"/>
</dbReference>
<reference evidence="2" key="1">
    <citation type="submission" date="2022-06" db="EMBL/GenBank/DDBJ databases">
        <title>Genome sequencing of Brevibacillus sp. BB3-R1.</title>
        <authorList>
            <person name="Heo J."/>
            <person name="Lee D."/>
            <person name="Won M."/>
            <person name="Han B.-H."/>
            <person name="Hong S.-B."/>
            <person name="Kwon S.-W."/>
        </authorList>
    </citation>
    <scope>NUCLEOTIDE SEQUENCE</scope>
    <source>
        <strain evidence="2">BB3-R1</strain>
    </source>
</reference>
<accession>A0ABY4WHA8</accession>
<gene>
    <name evidence="2" type="ORF">NDK47_24415</name>
</gene>
<keyword evidence="1" id="KW-0812">Transmembrane</keyword>
<dbReference type="Proteomes" id="UP001056500">
    <property type="component" value="Chromosome"/>
</dbReference>
<protein>
    <submittedName>
        <fullName evidence="2">DUF4083 domain-containing protein</fullName>
    </submittedName>
</protein>
<name>A0ABY4WHA8_9BACL</name>
<sequence length="63" mass="7293">MSGIGVPGLILLVVVALIILFVVSFVYFIRSLLRNSRERRDGLKQIEEKLDRLIEQQEHKNTK</sequence>
<feature type="transmembrane region" description="Helical" evidence="1">
    <location>
        <begin position="6"/>
        <end position="29"/>
    </location>
</feature>